<keyword evidence="2" id="KW-1185">Reference proteome</keyword>
<evidence type="ECO:0000313" key="1">
    <source>
        <dbReference type="EMBL" id="KEQ87567.1"/>
    </source>
</evidence>
<evidence type="ECO:0000313" key="2">
    <source>
        <dbReference type="Proteomes" id="UP000030706"/>
    </source>
</evidence>
<dbReference type="AlphaFoldDB" id="A0A074Y017"/>
<dbReference type="EMBL" id="KL584976">
    <property type="protein sequence ID" value="KEQ87567.1"/>
    <property type="molecule type" value="Genomic_DNA"/>
</dbReference>
<dbReference type="GeneID" id="40741106"/>
<name>A0A074Y017_AURPU</name>
<proteinExistence type="predicted"/>
<organism evidence="1 2">
    <name type="scientific">Aureobasidium pullulans EXF-150</name>
    <dbReference type="NCBI Taxonomy" id="1043002"/>
    <lineage>
        <taxon>Eukaryota</taxon>
        <taxon>Fungi</taxon>
        <taxon>Dikarya</taxon>
        <taxon>Ascomycota</taxon>
        <taxon>Pezizomycotina</taxon>
        <taxon>Dothideomycetes</taxon>
        <taxon>Dothideomycetidae</taxon>
        <taxon>Dothideales</taxon>
        <taxon>Saccotheciaceae</taxon>
        <taxon>Aureobasidium</taxon>
    </lineage>
</organism>
<gene>
    <name evidence="1" type="ORF">M438DRAFT_127585</name>
</gene>
<protein>
    <submittedName>
        <fullName evidence="1">Uncharacterized protein</fullName>
    </submittedName>
</protein>
<sequence>MKKKGRLRHIWTLPKVQFNEMIPQVQCRYCVMFVTSYFVLGLHIPRLPLGIIPRQSDNVVTAAFLSFPGCRGIKILWLLLVHVVSFGSLTVQQPCGGSGRVTLGRHERKS</sequence>
<dbReference type="RefSeq" id="XP_029763754.1">
    <property type="nucleotide sequence ID" value="XM_029898800.1"/>
</dbReference>
<accession>A0A074Y017</accession>
<dbReference type="HOGENOM" id="CLU_2170577_0_0_1"/>
<dbReference type="Proteomes" id="UP000030706">
    <property type="component" value="Unassembled WGS sequence"/>
</dbReference>
<reference evidence="1 2" key="1">
    <citation type="journal article" date="2014" name="BMC Genomics">
        <title>Genome sequencing of four Aureobasidium pullulans varieties: biotechnological potential, stress tolerance, and description of new species.</title>
        <authorList>
            <person name="Gostin Ar C."/>
            <person name="Ohm R.A."/>
            <person name="Kogej T."/>
            <person name="Sonjak S."/>
            <person name="Turk M."/>
            <person name="Zajc J."/>
            <person name="Zalar P."/>
            <person name="Grube M."/>
            <person name="Sun H."/>
            <person name="Han J."/>
            <person name="Sharma A."/>
            <person name="Chiniquy J."/>
            <person name="Ngan C.Y."/>
            <person name="Lipzen A."/>
            <person name="Barry K."/>
            <person name="Grigoriev I.V."/>
            <person name="Gunde-Cimerman N."/>
        </authorList>
    </citation>
    <scope>NUCLEOTIDE SEQUENCE [LARGE SCALE GENOMIC DNA]</scope>
    <source>
        <strain evidence="1 2">EXF-150</strain>
    </source>
</reference>